<gene>
    <name evidence="2" type="ORF">ACFPOD_07005</name>
</gene>
<dbReference type="Pfam" id="PF06197">
    <property type="entry name" value="DUF998"/>
    <property type="match status" value="1"/>
</dbReference>
<keyword evidence="3" id="KW-1185">Reference proteome</keyword>
<sequence>MNDRTTMTGLAPDVKSMVLAASSGAAFLLLIALHLLRRDLDPTWVFLSDYMLGNWGWLMRLAFMAMALALGSSAVILAALLGGWVRWLVSGLLGLAAFGMVVGGTFPPDPTGTPIEALTGTGTLHMIGASLDFTPIAALIGSIALARQSGWRGAALGLLATSLFTVVVMVAFVISMPPDHVFGHETRSALIGRMQWASYFTWFVALAFVAYSGRPEDRAQQWGIEP</sequence>
<feature type="transmembrane region" description="Helical" evidence="1">
    <location>
        <begin position="153"/>
        <end position="176"/>
    </location>
</feature>
<proteinExistence type="predicted"/>
<dbReference type="EMBL" id="JBHSNB010000001">
    <property type="protein sequence ID" value="MFC5584854.1"/>
    <property type="molecule type" value="Genomic_DNA"/>
</dbReference>
<dbReference type="RefSeq" id="WP_223019385.1">
    <property type="nucleotide sequence ID" value="NZ_CP078143.1"/>
</dbReference>
<dbReference type="Proteomes" id="UP001596107">
    <property type="component" value="Unassembled WGS sequence"/>
</dbReference>
<feature type="transmembrane region" description="Helical" evidence="1">
    <location>
        <begin position="17"/>
        <end position="37"/>
    </location>
</feature>
<accession>A0ABW0T6D0</accession>
<dbReference type="InterPro" id="IPR009339">
    <property type="entry name" value="DUF998"/>
</dbReference>
<feature type="transmembrane region" description="Helical" evidence="1">
    <location>
        <begin position="87"/>
        <end position="106"/>
    </location>
</feature>
<evidence type="ECO:0000313" key="2">
    <source>
        <dbReference type="EMBL" id="MFC5584854.1"/>
    </source>
</evidence>
<keyword evidence="1" id="KW-0812">Transmembrane</keyword>
<feature type="transmembrane region" description="Helical" evidence="1">
    <location>
        <begin position="126"/>
        <end position="146"/>
    </location>
</feature>
<protein>
    <submittedName>
        <fullName evidence="2">DUF998 domain-containing protein</fullName>
    </submittedName>
</protein>
<feature type="transmembrane region" description="Helical" evidence="1">
    <location>
        <begin position="196"/>
        <end position="213"/>
    </location>
</feature>
<evidence type="ECO:0000313" key="3">
    <source>
        <dbReference type="Proteomes" id="UP001596107"/>
    </source>
</evidence>
<evidence type="ECO:0000256" key="1">
    <source>
        <dbReference type="SAM" id="Phobius"/>
    </source>
</evidence>
<name>A0ABW0T6D0_9HYPH</name>
<reference evidence="3" key="1">
    <citation type="journal article" date="2019" name="Int. J. Syst. Evol. Microbiol.">
        <title>The Global Catalogue of Microorganisms (GCM) 10K type strain sequencing project: providing services to taxonomists for standard genome sequencing and annotation.</title>
        <authorList>
            <consortium name="The Broad Institute Genomics Platform"/>
            <consortium name="The Broad Institute Genome Sequencing Center for Infectious Disease"/>
            <person name="Wu L."/>
            <person name="Ma J."/>
        </authorList>
    </citation>
    <scope>NUCLEOTIDE SEQUENCE [LARGE SCALE GENOMIC DNA]</scope>
    <source>
        <strain evidence="3">JCM 3366</strain>
    </source>
</reference>
<keyword evidence="1" id="KW-1133">Transmembrane helix</keyword>
<keyword evidence="1" id="KW-0472">Membrane</keyword>
<organism evidence="2 3">
    <name type="scientific">Nitratireductor kimnyeongensis</name>
    <dbReference type="NCBI Taxonomy" id="430679"/>
    <lineage>
        <taxon>Bacteria</taxon>
        <taxon>Pseudomonadati</taxon>
        <taxon>Pseudomonadota</taxon>
        <taxon>Alphaproteobacteria</taxon>
        <taxon>Hyphomicrobiales</taxon>
        <taxon>Phyllobacteriaceae</taxon>
        <taxon>Nitratireductor</taxon>
    </lineage>
</organism>
<feature type="transmembrane region" description="Helical" evidence="1">
    <location>
        <begin position="57"/>
        <end position="80"/>
    </location>
</feature>
<comment type="caution">
    <text evidence="2">The sequence shown here is derived from an EMBL/GenBank/DDBJ whole genome shotgun (WGS) entry which is preliminary data.</text>
</comment>